<dbReference type="EMBL" id="CP046457">
    <property type="protein sequence ID" value="QGU00115.1"/>
    <property type="molecule type" value="Genomic_DNA"/>
</dbReference>
<keyword evidence="1" id="KW-0472">Membrane</keyword>
<dbReference type="Pfam" id="PF04964">
    <property type="entry name" value="Flp_Fap"/>
    <property type="match status" value="1"/>
</dbReference>
<evidence type="ECO:0000313" key="2">
    <source>
        <dbReference type="EMBL" id="QGU00115.1"/>
    </source>
</evidence>
<dbReference type="Proteomes" id="UP000426444">
    <property type="component" value="Chromosome"/>
</dbReference>
<evidence type="ECO:0000256" key="1">
    <source>
        <dbReference type="SAM" id="Phobius"/>
    </source>
</evidence>
<organism evidence="2 3">
    <name type="scientific">Candidatus Syntrophocurvum alkaliphilum</name>
    <dbReference type="NCBI Taxonomy" id="2293317"/>
    <lineage>
        <taxon>Bacteria</taxon>
        <taxon>Bacillati</taxon>
        <taxon>Bacillota</taxon>
        <taxon>Clostridia</taxon>
        <taxon>Eubacteriales</taxon>
        <taxon>Syntrophomonadaceae</taxon>
        <taxon>Candidatus Syntrophocurvum</taxon>
    </lineage>
</organism>
<dbReference type="AlphaFoldDB" id="A0A6I6DKR3"/>
<gene>
    <name evidence="2" type="ORF">SYNTR_1521</name>
</gene>
<keyword evidence="1" id="KW-0812">Transmembrane</keyword>
<accession>A0A6I6DKR3</accession>
<dbReference type="KEGG" id="salq:SYNTR_1521"/>
<keyword evidence="3" id="KW-1185">Reference proteome</keyword>
<sequence>MLEIIKRLFKEEEGQGMVEYGLILALVAIVAIGALELIGDGVLDTFTGVAETLSGEGE</sequence>
<keyword evidence="1" id="KW-1133">Transmembrane helix</keyword>
<dbReference type="RefSeq" id="WP_156203934.1">
    <property type="nucleotide sequence ID" value="NZ_CP046457.1"/>
</dbReference>
<reference evidence="3" key="1">
    <citation type="journal article" date="2019" name="Microbiology">
        <title>Complete Genome Sequence of an Uncultured Bacterium of the Candidate Phylum Bipolaricaulota.</title>
        <authorList>
            <person name="Kadnikov V.V."/>
            <person name="Mardanov A.V."/>
            <person name="Beletsky A.V."/>
            <person name="Frank Y.A."/>
            <person name="Karnachuk O.V."/>
            <person name="Ravin N.V."/>
        </authorList>
    </citation>
    <scope>NUCLEOTIDE SEQUENCE [LARGE SCALE GENOMIC DNA]</scope>
</reference>
<name>A0A6I6DKR3_9FIRM</name>
<feature type="transmembrane region" description="Helical" evidence="1">
    <location>
        <begin position="20"/>
        <end position="39"/>
    </location>
</feature>
<proteinExistence type="predicted"/>
<evidence type="ECO:0000313" key="3">
    <source>
        <dbReference type="Proteomes" id="UP000426444"/>
    </source>
</evidence>
<dbReference type="InterPro" id="IPR007047">
    <property type="entry name" value="Flp_Fap"/>
</dbReference>
<protein>
    <submittedName>
        <fullName evidence="2">Flp pilus assembly protein, pilin Flp</fullName>
    </submittedName>
</protein>